<keyword evidence="3" id="KW-0813">Transport</keyword>
<feature type="chain" id="PRO_5016283321" evidence="9">
    <location>
        <begin position="37"/>
        <end position="463"/>
    </location>
</feature>
<dbReference type="InterPro" id="IPR003423">
    <property type="entry name" value="OMP_efflux"/>
</dbReference>
<dbReference type="PANTHER" id="PTHR30026">
    <property type="entry name" value="OUTER MEMBRANE PROTEIN TOLC"/>
    <property type="match status" value="1"/>
</dbReference>
<keyword evidence="5" id="KW-0812">Transmembrane</keyword>
<dbReference type="Pfam" id="PF02321">
    <property type="entry name" value="OEP"/>
    <property type="match status" value="2"/>
</dbReference>
<dbReference type="GO" id="GO:1990281">
    <property type="term" value="C:efflux pump complex"/>
    <property type="evidence" value="ECO:0007669"/>
    <property type="project" value="TreeGrafter"/>
</dbReference>
<comment type="caution">
    <text evidence="10">The sequence shown here is derived from an EMBL/GenBank/DDBJ whole genome shotgun (WGS) entry which is preliminary data.</text>
</comment>
<accession>A0A327R700</accession>
<evidence type="ECO:0000256" key="4">
    <source>
        <dbReference type="ARBA" id="ARBA00022452"/>
    </source>
</evidence>
<comment type="similarity">
    <text evidence="2">Belongs to the outer membrane factor (OMF) (TC 1.B.17) family.</text>
</comment>
<name>A0A327R700_9FLAO</name>
<evidence type="ECO:0000256" key="3">
    <source>
        <dbReference type="ARBA" id="ARBA00022448"/>
    </source>
</evidence>
<dbReference type="GO" id="GO:0015562">
    <property type="term" value="F:efflux transmembrane transporter activity"/>
    <property type="evidence" value="ECO:0007669"/>
    <property type="project" value="InterPro"/>
</dbReference>
<organism evidence="10 11">
    <name type="scientific">Arenibacter echinorum</name>
    <dbReference type="NCBI Taxonomy" id="440515"/>
    <lineage>
        <taxon>Bacteria</taxon>
        <taxon>Pseudomonadati</taxon>
        <taxon>Bacteroidota</taxon>
        <taxon>Flavobacteriia</taxon>
        <taxon>Flavobacteriales</taxon>
        <taxon>Flavobacteriaceae</taxon>
        <taxon>Arenibacter</taxon>
    </lineage>
</organism>
<keyword evidence="9" id="KW-0732">Signal</keyword>
<dbReference type="PANTHER" id="PTHR30026:SF20">
    <property type="entry name" value="OUTER MEMBRANE PROTEIN TOLC"/>
    <property type="match status" value="1"/>
</dbReference>
<proteinExistence type="inferred from homology"/>
<dbReference type="SUPFAM" id="SSF56954">
    <property type="entry name" value="Outer membrane efflux proteins (OEP)"/>
    <property type="match status" value="1"/>
</dbReference>
<keyword evidence="7" id="KW-0998">Cell outer membrane</keyword>
<dbReference type="AlphaFoldDB" id="A0A327R700"/>
<evidence type="ECO:0000256" key="9">
    <source>
        <dbReference type="SAM" id="SignalP"/>
    </source>
</evidence>
<feature type="signal peptide" evidence="9">
    <location>
        <begin position="1"/>
        <end position="36"/>
    </location>
</feature>
<evidence type="ECO:0000256" key="7">
    <source>
        <dbReference type="ARBA" id="ARBA00023237"/>
    </source>
</evidence>
<evidence type="ECO:0000256" key="5">
    <source>
        <dbReference type="ARBA" id="ARBA00022692"/>
    </source>
</evidence>
<keyword evidence="11" id="KW-1185">Reference proteome</keyword>
<dbReference type="InterPro" id="IPR051906">
    <property type="entry name" value="TolC-like"/>
</dbReference>
<reference evidence="10 11" key="1">
    <citation type="submission" date="2018-06" db="EMBL/GenBank/DDBJ databases">
        <title>Genomic Encyclopedia of Archaeal and Bacterial Type Strains, Phase II (KMG-II): from individual species to whole genera.</title>
        <authorList>
            <person name="Goeker M."/>
        </authorList>
    </citation>
    <scope>NUCLEOTIDE SEQUENCE [LARGE SCALE GENOMIC DNA]</scope>
    <source>
        <strain evidence="10 11">DSM 23522</strain>
    </source>
</reference>
<evidence type="ECO:0000313" key="10">
    <source>
        <dbReference type="EMBL" id="RAJ11742.1"/>
    </source>
</evidence>
<evidence type="ECO:0000256" key="1">
    <source>
        <dbReference type="ARBA" id="ARBA00004442"/>
    </source>
</evidence>
<evidence type="ECO:0000256" key="8">
    <source>
        <dbReference type="SAM" id="Coils"/>
    </source>
</evidence>
<protein>
    <submittedName>
        <fullName evidence="10">Outer membrane protein TolC</fullName>
    </submittedName>
</protein>
<keyword evidence="6" id="KW-0472">Membrane</keyword>
<dbReference type="GO" id="GO:0009279">
    <property type="term" value="C:cell outer membrane"/>
    <property type="evidence" value="ECO:0007669"/>
    <property type="project" value="UniProtKB-SubCell"/>
</dbReference>
<dbReference type="Proteomes" id="UP000249696">
    <property type="component" value="Unassembled WGS sequence"/>
</dbReference>
<evidence type="ECO:0000313" key="11">
    <source>
        <dbReference type="Proteomes" id="UP000249696"/>
    </source>
</evidence>
<dbReference type="Gene3D" id="1.20.1600.10">
    <property type="entry name" value="Outer membrane efflux proteins (OEP)"/>
    <property type="match status" value="1"/>
</dbReference>
<keyword evidence="4" id="KW-1134">Transmembrane beta strand</keyword>
<feature type="coiled-coil region" evidence="8">
    <location>
        <begin position="175"/>
        <end position="275"/>
    </location>
</feature>
<dbReference type="GO" id="GO:0015288">
    <property type="term" value="F:porin activity"/>
    <property type="evidence" value="ECO:0007669"/>
    <property type="project" value="TreeGrafter"/>
</dbReference>
<evidence type="ECO:0000256" key="6">
    <source>
        <dbReference type="ARBA" id="ARBA00023136"/>
    </source>
</evidence>
<sequence length="463" mass="52204">MNKIQLNNLIKKLKANFMKNSFLALLMLFTATWSYAQEQTNSFTLEEAINFAIENNYGAINADRDLLDAQKQKWETIATGLPQINGAVSYQNQLKQPVSLLPGEFVGQEPGTYVPIVFGQPQTASATATLKQQIFDGSYIVGIQATKAFIAYSDNNKEKTELDVRKSVVEAYGNVLLSQESIAILEKNKANLEKNLFETQKLFENGLGDEESVEQLQITLSSVENQLKNSLRLQTITLQMLNLIMGLDIDAPTQLKENLSDLAQAQIRLELLDEDLVMDNNIDFKMVDNLNQQRELELKLQKSLALPTLNAFINYGSTSYSDKFNFFKNETEWFDSSILGFDLSIPIFSSLGRSAKTARAKIALEKARTQKSETEQSIRLQHQTAKSNYLFSIEQYNTASENLALAERIEKKNEIKYSEGLATSFELRQAQTQLYNAQQGYLQSMVEVINNKTALETVLNSKL</sequence>
<gene>
    <name evidence="10" type="ORF">LV92_02675</name>
</gene>
<evidence type="ECO:0000256" key="2">
    <source>
        <dbReference type="ARBA" id="ARBA00007613"/>
    </source>
</evidence>
<dbReference type="EMBL" id="QLLN01000004">
    <property type="protein sequence ID" value="RAJ11742.1"/>
    <property type="molecule type" value="Genomic_DNA"/>
</dbReference>
<keyword evidence="8" id="KW-0175">Coiled coil</keyword>
<comment type="subcellular location">
    <subcellularLocation>
        <location evidence="1">Cell outer membrane</location>
    </subcellularLocation>
</comment>